<evidence type="ECO:0000259" key="6">
    <source>
        <dbReference type="Pfam" id="PF16875"/>
    </source>
</evidence>
<dbReference type="RefSeq" id="WP_203700615.1">
    <property type="nucleotide sequence ID" value="NZ_BAAALU010000013.1"/>
</dbReference>
<dbReference type="CDD" id="cd14791">
    <property type="entry name" value="GH36"/>
    <property type="match status" value="1"/>
</dbReference>
<dbReference type="PROSITE" id="PS00512">
    <property type="entry name" value="ALPHA_GALACTOSIDASE"/>
    <property type="match status" value="1"/>
</dbReference>
<dbReference type="PRINTS" id="PR00743">
    <property type="entry name" value="GLHYDRLASE36"/>
</dbReference>
<name>A0ABQ4BWL1_9ACTN</name>
<dbReference type="Gene3D" id="2.70.98.60">
    <property type="entry name" value="alpha-galactosidase from lactobacil brevis"/>
    <property type="match status" value="1"/>
</dbReference>
<evidence type="ECO:0000313" key="8">
    <source>
        <dbReference type="Proteomes" id="UP000624325"/>
    </source>
</evidence>
<comment type="caution">
    <text evidence="7">The sequence shown here is derived from an EMBL/GenBank/DDBJ whole genome shotgun (WGS) entry which is preliminary data.</text>
</comment>
<dbReference type="InterPro" id="IPR013785">
    <property type="entry name" value="Aldolase_TIM"/>
</dbReference>
<feature type="domain" description="Glycosyl hydrolase family 36 C-terminal" evidence="5">
    <location>
        <begin position="615"/>
        <end position="665"/>
    </location>
</feature>
<dbReference type="InterPro" id="IPR031705">
    <property type="entry name" value="Glyco_hydro_36_C"/>
</dbReference>
<organism evidence="7 8">
    <name type="scientific">Asanoa iriomotensis</name>
    <dbReference type="NCBI Taxonomy" id="234613"/>
    <lineage>
        <taxon>Bacteria</taxon>
        <taxon>Bacillati</taxon>
        <taxon>Actinomycetota</taxon>
        <taxon>Actinomycetes</taxon>
        <taxon>Micromonosporales</taxon>
        <taxon>Micromonosporaceae</taxon>
        <taxon>Asanoa</taxon>
    </lineage>
</organism>
<dbReference type="InterPro" id="IPR050985">
    <property type="entry name" value="Alpha-glycosidase_related"/>
</dbReference>
<dbReference type="Pfam" id="PF16874">
    <property type="entry name" value="Glyco_hydro_36C"/>
    <property type="match status" value="1"/>
</dbReference>
<dbReference type="PANTHER" id="PTHR43053:SF3">
    <property type="entry name" value="ALPHA-GALACTOSIDASE C-RELATED"/>
    <property type="match status" value="1"/>
</dbReference>
<dbReference type="SUPFAM" id="SSF51445">
    <property type="entry name" value="(Trans)glycosidases"/>
    <property type="match status" value="1"/>
</dbReference>
<dbReference type="Gene3D" id="2.60.40.1180">
    <property type="entry name" value="Golgi alpha-mannosidase II"/>
    <property type="match status" value="1"/>
</dbReference>
<accession>A0ABQ4BWL1</accession>
<evidence type="ECO:0000259" key="5">
    <source>
        <dbReference type="Pfam" id="PF16874"/>
    </source>
</evidence>
<dbReference type="EC" id="3.2.1.22" evidence="2"/>
<evidence type="ECO:0000256" key="3">
    <source>
        <dbReference type="ARBA" id="ARBA00022801"/>
    </source>
</evidence>
<dbReference type="PIRSF" id="PIRSF005536">
    <property type="entry name" value="Agal"/>
    <property type="match status" value="1"/>
</dbReference>
<dbReference type="Proteomes" id="UP000624325">
    <property type="component" value="Unassembled WGS sequence"/>
</dbReference>
<evidence type="ECO:0000256" key="1">
    <source>
        <dbReference type="ARBA" id="ARBA00001255"/>
    </source>
</evidence>
<sequence length="673" mass="72612">MWTIAGASTEYTVAAAGDRIDLVAWGPHGVGDGPSPFAFHGRVQYMLPGDLAAVEYAPDGARPFLGADLAVAGQVLTWRFDSMTVDDGLAATFADEVTGLRVVLRWRFAPGTDVVERWAVVHNDGPSPVSLTRLGSAGFCVPTPSGADFSYLCGQWAQEFTPASTRLTRGRFSIGSAQGVTGHQFAPYLAVSNGDAVYGVGLAWTGSWEIVADVDAAGLTRVRVGRSLDGAPVTLAPGSSVTTPVAAGVYSADGLDGLARQWHAYQRVLAGDRLARTPKVIYNSWEATTFDVTAEGQLALADVAASLGVETFVVDDGWFVGRDDDHGGLGDWTPDPAKFPDGFGAFVSAVRSRGLEFGLWVEPEMVNPKSALYEAHPDWVCQADGRPLSTIRNQYLLDLGRTDVYEFVLSMLDNLLSAYPISYLKWDFNRPRTEADRSAADLDGAHVHNLYRILDHLRTAHPSVTIEGCAAGGARVDLAMAARTDVLWPSDNTAPLDRLRIQHGFLSAFAPHLMSSWVTDADGMFDERTRSLAFRFVLACAGVLGIGADITRWSAAQRTEAASWVARYKEIRELVTRGDLHRIGSPDEARCAVQYTLDDRVAVLAWNAGGLDGLDRVPARDIRLPLQGLDPKARYRAGEATYSGAHLMSVGLPVRWTPTHDADLIVLHVSGDE</sequence>
<dbReference type="InterPro" id="IPR038417">
    <property type="entry name" value="Alpga-gal_N_sf"/>
</dbReference>
<dbReference type="InterPro" id="IPR013780">
    <property type="entry name" value="Glyco_hydro_b"/>
</dbReference>
<evidence type="ECO:0000256" key="2">
    <source>
        <dbReference type="ARBA" id="ARBA00012755"/>
    </source>
</evidence>
<keyword evidence="3" id="KW-0378">Hydrolase</keyword>
<dbReference type="Pfam" id="PF02065">
    <property type="entry name" value="Melibiase"/>
    <property type="match status" value="1"/>
</dbReference>
<comment type="catalytic activity">
    <reaction evidence="1">
        <text>Hydrolysis of terminal, non-reducing alpha-D-galactose residues in alpha-D-galactosides, including galactose oligosaccharides, galactomannans and galactolipids.</text>
        <dbReference type="EC" id="3.2.1.22"/>
    </reaction>
</comment>
<dbReference type="EMBL" id="BONC01000004">
    <property type="protein sequence ID" value="GIF54924.1"/>
    <property type="molecule type" value="Genomic_DNA"/>
</dbReference>
<gene>
    <name evidence="7" type="primary">galA_1</name>
    <name evidence="7" type="ORF">Air01nite_10190</name>
</gene>
<keyword evidence="4" id="KW-0326">Glycosidase</keyword>
<dbReference type="InterPro" id="IPR002252">
    <property type="entry name" value="Glyco_hydro_36"/>
</dbReference>
<dbReference type="InterPro" id="IPR017853">
    <property type="entry name" value="GH"/>
</dbReference>
<proteinExistence type="predicted"/>
<dbReference type="Pfam" id="PF16875">
    <property type="entry name" value="Glyco_hydro_36N"/>
    <property type="match status" value="1"/>
</dbReference>
<dbReference type="InterPro" id="IPR031704">
    <property type="entry name" value="Glyco_hydro_36_N"/>
</dbReference>
<protein>
    <recommendedName>
        <fullName evidence="2">alpha-galactosidase</fullName>
        <ecNumber evidence="2">3.2.1.22</ecNumber>
    </recommendedName>
</protein>
<dbReference type="InterPro" id="IPR000111">
    <property type="entry name" value="Glyco_hydro_27/36_CS"/>
</dbReference>
<dbReference type="Gene3D" id="3.20.20.70">
    <property type="entry name" value="Aldolase class I"/>
    <property type="match status" value="1"/>
</dbReference>
<evidence type="ECO:0000256" key="4">
    <source>
        <dbReference type="ARBA" id="ARBA00023295"/>
    </source>
</evidence>
<dbReference type="PANTHER" id="PTHR43053">
    <property type="entry name" value="GLYCOSIDASE FAMILY 31"/>
    <property type="match status" value="1"/>
</dbReference>
<evidence type="ECO:0000313" key="7">
    <source>
        <dbReference type="EMBL" id="GIF54924.1"/>
    </source>
</evidence>
<feature type="domain" description="Glycosyl hydrolase family 36 N-terminal" evidence="6">
    <location>
        <begin position="88"/>
        <end position="235"/>
    </location>
</feature>
<reference evidence="7 8" key="1">
    <citation type="submission" date="2021-01" db="EMBL/GenBank/DDBJ databases">
        <title>Whole genome shotgun sequence of Asanoa iriomotensis NBRC 100142.</title>
        <authorList>
            <person name="Komaki H."/>
            <person name="Tamura T."/>
        </authorList>
    </citation>
    <scope>NUCLEOTIDE SEQUENCE [LARGE SCALE GENOMIC DNA]</scope>
    <source>
        <strain evidence="7 8">NBRC 100142</strain>
    </source>
</reference>
<keyword evidence="8" id="KW-1185">Reference proteome</keyword>